<dbReference type="InterPro" id="IPR039421">
    <property type="entry name" value="Type_1_exporter"/>
</dbReference>
<dbReference type="CDD" id="cd18547">
    <property type="entry name" value="ABC_6TM_Tm288_like"/>
    <property type="match status" value="1"/>
</dbReference>
<dbReference type="InterPro" id="IPR036640">
    <property type="entry name" value="ABC1_TM_sf"/>
</dbReference>
<feature type="domain" description="ABC transporter" evidence="9">
    <location>
        <begin position="374"/>
        <end position="608"/>
    </location>
</feature>
<dbReference type="SUPFAM" id="SSF52540">
    <property type="entry name" value="P-loop containing nucleoside triphosphate hydrolases"/>
    <property type="match status" value="1"/>
</dbReference>
<dbReference type="GO" id="GO:0005524">
    <property type="term" value="F:ATP binding"/>
    <property type="evidence" value="ECO:0007669"/>
    <property type="project" value="UniProtKB-KW"/>
</dbReference>
<evidence type="ECO:0000313" key="12">
    <source>
        <dbReference type="Proteomes" id="UP001519308"/>
    </source>
</evidence>
<evidence type="ECO:0000256" key="4">
    <source>
        <dbReference type="ARBA" id="ARBA00022840"/>
    </source>
</evidence>
<dbReference type="InterPro" id="IPR011527">
    <property type="entry name" value="ABC1_TM_dom"/>
</dbReference>
<organism evidence="11 12">
    <name type="scientific">Clostridium punense</name>
    <dbReference type="NCBI Taxonomy" id="1054297"/>
    <lineage>
        <taxon>Bacteria</taxon>
        <taxon>Bacillati</taxon>
        <taxon>Bacillota</taxon>
        <taxon>Clostridia</taxon>
        <taxon>Eubacteriales</taxon>
        <taxon>Clostridiaceae</taxon>
        <taxon>Clostridium</taxon>
    </lineage>
</organism>
<dbReference type="PROSITE" id="PS50893">
    <property type="entry name" value="ABC_TRANSPORTER_2"/>
    <property type="match status" value="1"/>
</dbReference>
<dbReference type="CDD" id="cd03254">
    <property type="entry name" value="ABCC_Glucan_exporter_like"/>
    <property type="match status" value="1"/>
</dbReference>
<name>A0ABS4K2V4_9CLOT</name>
<evidence type="ECO:0000259" key="10">
    <source>
        <dbReference type="PROSITE" id="PS50929"/>
    </source>
</evidence>
<evidence type="ECO:0000256" key="8">
    <source>
        <dbReference type="SAM" id="Phobius"/>
    </source>
</evidence>
<evidence type="ECO:0000256" key="2">
    <source>
        <dbReference type="ARBA" id="ARBA00022692"/>
    </source>
</evidence>
<dbReference type="PANTHER" id="PTHR43394">
    <property type="entry name" value="ATP-DEPENDENT PERMEASE MDL1, MITOCHONDRIAL"/>
    <property type="match status" value="1"/>
</dbReference>
<feature type="region of interest" description="Disordered" evidence="7">
    <location>
        <begin position="1"/>
        <end position="26"/>
    </location>
</feature>
<evidence type="ECO:0000256" key="3">
    <source>
        <dbReference type="ARBA" id="ARBA00022741"/>
    </source>
</evidence>
<dbReference type="PROSITE" id="PS00211">
    <property type="entry name" value="ABC_TRANSPORTER_1"/>
    <property type="match status" value="1"/>
</dbReference>
<dbReference type="InterPro" id="IPR017871">
    <property type="entry name" value="ABC_transporter-like_CS"/>
</dbReference>
<dbReference type="InterPro" id="IPR003593">
    <property type="entry name" value="AAA+_ATPase"/>
</dbReference>
<dbReference type="InterPro" id="IPR003439">
    <property type="entry name" value="ABC_transporter-like_ATP-bd"/>
</dbReference>
<proteinExistence type="predicted"/>
<feature type="domain" description="ABC transmembrane type-1" evidence="10">
    <location>
        <begin position="56"/>
        <end position="340"/>
    </location>
</feature>
<evidence type="ECO:0000259" key="9">
    <source>
        <dbReference type="PROSITE" id="PS50893"/>
    </source>
</evidence>
<keyword evidence="2 8" id="KW-0812">Transmembrane</keyword>
<dbReference type="SUPFAM" id="SSF90123">
    <property type="entry name" value="ABC transporter transmembrane region"/>
    <property type="match status" value="1"/>
</dbReference>
<dbReference type="Pfam" id="PF00664">
    <property type="entry name" value="ABC_membrane"/>
    <property type="match status" value="1"/>
</dbReference>
<feature type="transmembrane region" description="Helical" evidence="8">
    <location>
        <begin position="54"/>
        <end position="76"/>
    </location>
</feature>
<dbReference type="RefSeq" id="WP_021282094.1">
    <property type="nucleotide sequence ID" value="NZ_JAGGLL010000013.1"/>
</dbReference>
<evidence type="ECO:0000256" key="6">
    <source>
        <dbReference type="ARBA" id="ARBA00023136"/>
    </source>
</evidence>
<keyword evidence="12" id="KW-1185">Reference proteome</keyword>
<dbReference type="PANTHER" id="PTHR43394:SF1">
    <property type="entry name" value="ATP-BINDING CASSETTE SUB-FAMILY B MEMBER 10, MITOCHONDRIAL"/>
    <property type="match status" value="1"/>
</dbReference>
<feature type="transmembrane region" description="Helical" evidence="8">
    <location>
        <begin position="96"/>
        <end position="120"/>
    </location>
</feature>
<feature type="transmembrane region" description="Helical" evidence="8">
    <location>
        <begin position="199"/>
        <end position="216"/>
    </location>
</feature>
<keyword evidence="6 8" id="KW-0472">Membrane</keyword>
<evidence type="ECO:0000256" key="7">
    <source>
        <dbReference type="SAM" id="MobiDB-lite"/>
    </source>
</evidence>
<keyword evidence="4 11" id="KW-0067">ATP-binding</keyword>
<dbReference type="SMART" id="SM00382">
    <property type="entry name" value="AAA"/>
    <property type="match status" value="1"/>
</dbReference>
<keyword evidence="3" id="KW-0547">Nucleotide-binding</keyword>
<gene>
    <name evidence="11" type="ORF">J2Z44_001923</name>
</gene>
<dbReference type="Proteomes" id="UP001519308">
    <property type="component" value="Unassembled WGS sequence"/>
</dbReference>
<comment type="subcellular location">
    <subcellularLocation>
        <location evidence="1">Cell membrane</location>
        <topology evidence="1">Multi-pass membrane protein</topology>
    </subcellularLocation>
</comment>
<dbReference type="InterPro" id="IPR027417">
    <property type="entry name" value="P-loop_NTPase"/>
</dbReference>
<accession>A0ABS4K2V4</accession>
<keyword evidence="5 8" id="KW-1133">Transmembrane helix</keyword>
<evidence type="ECO:0000313" key="11">
    <source>
        <dbReference type="EMBL" id="MBP2022122.1"/>
    </source>
</evidence>
<evidence type="ECO:0000256" key="5">
    <source>
        <dbReference type="ARBA" id="ARBA00022989"/>
    </source>
</evidence>
<dbReference type="Pfam" id="PF00005">
    <property type="entry name" value="ABC_tran"/>
    <property type="match status" value="1"/>
</dbReference>
<protein>
    <submittedName>
        <fullName evidence="11">ATP-binding cassette subfamily B protein</fullName>
    </submittedName>
</protein>
<dbReference type="Gene3D" id="3.40.50.300">
    <property type="entry name" value="P-loop containing nucleotide triphosphate hydrolases"/>
    <property type="match status" value="1"/>
</dbReference>
<sequence length="616" mass="68254">MEKKSKESEVVVPSPLNRGGGFGGRRPMGPIAKPKDFKGTMLRLWKYFGGEQKLLLIIFIFILFSSGIGLSVPYLLGRAIDAMSAYNGVDFVMLSIVVGILITTYIIDAVINFFQGWLMAGVAQRIVKKLRNTLFEKLQKLSVSFFDLRTHGEIMSRLSNDIENVSTTISQSTIQLMSGTIVLLGSFGMMLYLSPLLTLASLITIPLVFLLTRTVAKKTKVLFKNQQVELGKLNGHIEETISGILVVKAFNHEDKAIEDFNEINNRLCEVGTKAQILSGYIMPLMNVINNIGFTVVAGVGGALAVKDMITIGVIASFLSYSRQFSRPLNDLANIFNTLQSAIAGAERVFEILDEKEEPEDIEQAKDLKNPKGDVVFENVNFGYIEDKLILKDVSFHAEEGSNIALVGPTGAGKTTIVNLLARFYDVTQGRILIDGVDIREYTRDSLRKSFGIVLQDTYLFSGTIRENIRYGRLEASDGEVEEAAAMANADIFIRRLPKGYDTVLAESGSNLSQGQKQLLAIARAILSNPSILILDEATSSVDTRTELNIQEAMLKLMKGRTSFIIAHRLSTIRDADVIMVIDNGQIVEKGSHEELIDKKGIYYNMYSRQFSQSYEE</sequence>
<dbReference type="Gene3D" id="1.20.1560.10">
    <property type="entry name" value="ABC transporter type 1, transmembrane domain"/>
    <property type="match status" value="1"/>
</dbReference>
<dbReference type="EMBL" id="JAGGLL010000013">
    <property type="protein sequence ID" value="MBP2022122.1"/>
    <property type="molecule type" value="Genomic_DNA"/>
</dbReference>
<dbReference type="PROSITE" id="PS50929">
    <property type="entry name" value="ABC_TM1F"/>
    <property type="match status" value="1"/>
</dbReference>
<reference evidence="11 12" key="1">
    <citation type="submission" date="2021-03" db="EMBL/GenBank/DDBJ databases">
        <title>Genomic Encyclopedia of Type Strains, Phase IV (KMG-IV): sequencing the most valuable type-strain genomes for metagenomic binning, comparative biology and taxonomic classification.</title>
        <authorList>
            <person name="Goeker M."/>
        </authorList>
    </citation>
    <scope>NUCLEOTIDE SEQUENCE [LARGE SCALE GENOMIC DNA]</scope>
    <source>
        <strain evidence="11 12">DSM 28650</strain>
    </source>
</reference>
<evidence type="ECO:0000256" key="1">
    <source>
        <dbReference type="ARBA" id="ARBA00004651"/>
    </source>
</evidence>
<comment type="caution">
    <text evidence="11">The sequence shown here is derived from an EMBL/GenBank/DDBJ whole genome shotgun (WGS) entry which is preliminary data.</text>
</comment>